<dbReference type="SUPFAM" id="SSF52833">
    <property type="entry name" value="Thioredoxin-like"/>
    <property type="match status" value="1"/>
</dbReference>
<dbReference type="Gene3D" id="3.40.30.10">
    <property type="entry name" value="Glutaredoxin"/>
    <property type="match status" value="1"/>
</dbReference>
<sequence length="232" mass="25379">MRIDIWTDVVCPFCFIGKEHLNQALESFEHADDVEVHWRAFELDPSLPAQPDSTLAEAIAKKYGASVEESAARQRQMAQLLQTYGVEFNWEDAKFGNTLDAHRLIQFAQTKGKGAELQDALMRAYLENSQNIAEHPTLLAAAKKVGLDASEAQAVLDSDDFREAVHQDEAQGAQIGIRGVPFFVFDGKFAVSGAQPKEVFDQALDQAWADSKNLLNNPEQGSSCCGGGGCCS</sequence>
<dbReference type="InterPro" id="IPR001853">
    <property type="entry name" value="DSBA-like_thioredoxin_dom"/>
</dbReference>
<dbReference type="EMBL" id="CP033897">
    <property type="protein sequence ID" value="AZA11828.1"/>
    <property type="molecule type" value="Genomic_DNA"/>
</dbReference>
<protein>
    <submittedName>
        <fullName evidence="2">DSBA-like thioredoxin domain protein</fullName>
    </submittedName>
</protein>
<evidence type="ECO:0000313" key="3">
    <source>
        <dbReference type="Proteomes" id="UP000271587"/>
    </source>
</evidence>
<dbReference type="PANTHER" id="PTHR13887:SF41">
    <property type="entry name" value="THIOREDOXIN SUPERFAMILY PROTEIN"/>
    <property type="match status" value="1"/>
</dbReference>
<dbReference type="RefSeq" id="WP_164470284.1">
    <property type="nucleotide sequence ID" value="NZ_CP033897.1"/>
</dbReference>
<name>A0A3G6J4F3_9CORY</name>
<evidence type="ECO:0000259" key="1">
    <source>
        <dbReference type="Pfam" id="PF01323"/>
    </source>
</evidence>
<dbReference type="GO" id="GO:0016491">
    <property type="term" value="F:oxidoreductase activity"/>
    <property type="evidence" value="ECO:0007669"/>
    <property type="project" value="InterPro"/>
</dbReference>
<proteinExistence type="predicted"/>
<reference evidence="2 3" key="1">
    <citation type="submission" date="2018-11" db="EMBL/GenBank/DDBJ databases">
        <authorList>
            <person name="Kleinhagauer T."/>
            <person name="Glaeser S.P."/>
            <person name="Spergser J."/>
            <person name="Ruckert C."/>
            <person name="Kaempfer P."/>
            <person name="Busse H.-J."/>
        </authorList>
    </citation>
    <scope>NUCLEOTIDE SEQUENCE [LARGE SCALE GENOMIC DNA]</scope>
    <source>
        <strain evidence="2 3">W8</strain>
    </source>
</reference>
<feature type="domain" description="DSBA-like thioredoxin" evidence="1">
    <location>
        <begin position="3"/>
        <end position="204"/>
    </location>
</feature>
<evidence type="ECO:0000313" key="2">
    <source>
        <dbReference type="EMBL" id="AZA11828.1"/>
    </source>
</evidence>
<dbReference type="AlphaFoldDB" id="A0A3G6J4F3"/>
<dbReference type="Proteomes" id="UP000271587">
    <property type="component" value="Chromosome"/>
</dbReference>
<dbReference type="KEGG" id="cgk:CGERO_07640"/>
<keyword evidence="3" id="KW-1185">Reference proteome</keyword>
<accession>A0A3G6J4F3</accession>
<dbReference type="PANTHER" id="PTHR13887">
    <property type="entry name" value="GLUTATHIONE S-TRANSFERASE KAPPA"/>
    <property type="match status" value="1"/>
</dbReference>
<dbReference type="CDD" id="cd03024">
    <property type="entry name" value="DsbA_FrnE"/>
    <property type="match status" value="1"/>
</dbReference>
<dbReference type="Pfam" id="PF01323">
    <property type="entry name" value="DSBA"/>
    <property type="match status" value="1"/>
</dbReference>
<gene>
    <name evidence="2" type="ORF">CGERO_07640</name>
</gene>
<organism evidence="2 3">
    <name type="scientific">Corynebacterium gerontici</name>
    <dbReference type="NCBI Taxonomy" id="2079234"/>
    <lineage>
        <taxon>Bacteria</taxon>
        <taxon>Bacillati</taxon>
        <taxon>Actinomycetota</taxon>
        <taxon>Actinomycetes</taxon>
        <taxon>Mycobacteriales</taxon>
        <taxon>Corynebacteriaceae</taxon>
        <taxon>Corynebacterium</taxon>
    </lineage>
</organism>
<dbReference type="InterPro" id="IPR036249">
    <property type="entry name" value="Thioredoxin-like_sf"/>
</dbReference>